<dbReference type="PANTHER" id="PTHR43489:SF7">
    <property type="entry name" value="3-DEHYDRO-D-GULOSIDE 4-EPIMERASE-RELATED"/>
    <property type="match status" value="1"/>
</dbReference>
<evidence type="ECO:0000313" key="3">
    <source>
        <dbReference type="EMBL" id="HIW78542.1"/>
    </source>
</evidence>
<evidence type="ECO:0000256" key="1">
    <source>
        <dbReference type="ARBA" id="ARBA00023235"/>
    </source>
</evidence>
<keyword evidence="1 3" id="KW-0413">Isomerase</keyword>
<dbReference type="Gene3D" id="3.20.20.150">
    <property type="entry name" value="Divalent-metal-dependent TIM barrel enzymes"/>
    <property type="match status" value="1"/>
</dbReference>
<organism evidence="3 4">
    <name type="scientific">Candidatus Bilophila faecipullorum</name>
    <dbReference type="NCBI Taxonomy" id="2838482"/>
    <lineage>
        <taxon>Bacteria</taxon>
        <taxon>Pseudomonadati</taxon>
        <taxon>Thermodesulfobacteriota</taxon>
        <taxon>Desulfovibrionia</taxon>
        <taxon>Desulfovibrionales</taxon>
        <taxon>Desulfovibrionaceae</taxon>
        <taxon>Bilophila</taxon>
    </lineage>
</organism>
<dbReference type="InterPro" id="IPR036237">
    <property type="entry name" value="Xyl_isomerase-like_sf"/>
</dbReference>
<proteinExistence type="predicted"/>
<protein>
    <submittedName>
        <fullName evidence="3">Sugar phosphate isomerase/epimerase</fullName>
    </submittedName>
</protein>
<dbReference type="InterPro" id="IPR050417">
    <property type="entry name" value="Sugar_Epim/Isomerase"/>
</dbReference>
<dbReference type="SUPFAM" id="SSF51658">
    <property type="entry name" value="Xylose isomerase-like"/>
    <property type="match status" value="1"/>
</dbReference>
<evidence type="ECO:0000259" key="2">
    <source>
        <dbReference type="Pfam" id="PF01261"/>
    </source>
</evidence>
<dbReference type="InterPro" id="IPR013022">
    <property type="entry name" value="Xyl_isomerase-like_TIM-brl"/>
</dbReference>
<dbReference type="GO" id="GO:0016853">
    <property type="term" value="F:isomerase activity"/>
    <property type="evidence" value="ECO:0007669"/>
    <property type="project" value="UniProtKB-KW"/>
</dbReference>
<feature type="domain" description="Xylose isomerase-like TIM barrel" evidence="2">
    <location>
        <begin position="28"/>
        <end position="263"/>
    </location>
</feature>
<accession>A0A9D1R020</accession>
<reference evidence="3" key="1">
    <citation type="journal article" date="2021" name="PeerJ">
        <title>Extensive microbial diversity within the chicken gut microbiome revealed by metagenomics and culture.</title>
        <authorList>
            <person name="Gilroy R."/>
            <person name="Ravi A."/>
            <person name="Getino M."/>
            <person name="Pursley I."/>
            <person name="Horton D.L."/>
            <person name="Alikhan N.F."/>
            <person name="Baker D."/>
            <person name="Gharbi K."/>
            <person name="Hall N."/>
            <person name="Watson M."/>
            <person name="Adriaenssens E.M."/>
            <person name="Foster-Nyarko E."/>
            <person name="Jarju S."/>
            <person name="Secka A."/>
            <person name="Antonio M."/>
            <person name="Oren A."/>
            <person name="Chaudhuri R.R."/>
            <person name="La Ragione R."/>
            <person name="Hildebrand F."/>
            <person name="Pallen M.J."/>
        </authorList>
    </citation>
    <scope>NUCLEOTIDE SEQUENCE</scope>
    <source>
        <strain evidence="3">ChiSxjej5B17-1746</strain>
    </source>
</reference>
<dbReference type="EMBL" id="DXGI01000190">
    <property type="protein sequence ID" value="HIW78542.1"/>
    <property type="molecule type" value="Genomic_DNA"/>
</dbReference>
<comment type="caution">
    <text evidence="3">The sequence shown here is derived from an EMBL/GenBank/DDBJ whole genome shotgun (WGS) entry which is preliminary data.</text>
</comment>
<reference evidence="3" key="2">
    <citation type="submission" date="2021-04" db="EMBL/GenBank/DDBJ databases">
        <authorList>
            <person name="Gilroy R."/>
        </authorList>
    </citation>
    <scope>NUCLEOTIDE SEQUENCE</scope>
    <source>
        <strain evidence="3">ChiSxjej5B17-1746</strain>
    </source>
</reference>
<name>A0A9D1R020_9BACT</name>
<dbReference type="Proteomes" id="UP000824264">
    <property type="component" value="Unassembled WGS sequence"/>
</dbReference>
<dbReference type="Pfam" id="PF01261">
    <property type="entry name" value="AP_endonuc_2"/>
    <property type="match status" value="1"/>
</dbReference>
<gene>
    <name evidence="3" type="ORF">H9874_05275</name>
</gene>
<dbReference type="AlphaFoldDB" id="A0A9D1R020"/>
<dbReference type="PANTHER" id="PTHR43489">
    <property type="entry name" value="ISOMERASE"/>
    <property type="match status" value="1"/>
</dbReference>
<sequence>MRVSISVATTPSAMPQIMFAGHFEDHCRLLAAMGYEGVDLFFPNPRDADAEAARKILDGCGLRATMLAAAGDIMADGLFLNDPSRRAELLERSRPHLEMAAQLGAMPNVGFLRGRHGKRPGESLRHMAEGLAAYCELAQTMGVDVLLEPICRYEIDSILTTDQAIELCTLAGSPSNLGLLLDLFHMNIEEPSVCGAICRAGTLIRHVHFVDNTRAVPGMGCLNLQDVVACLKAVGYAGFLGIEAVPGPDPEEKARRGLAFTRTLLNAAP</sequence>
<evidence type="ECO:0000313" key="4">
    <source>
        <dbReference type="Proteomes" id="UP000824264"/>
    </source>
</evidence>